<reference evidence="1 2" key="1">
    <citation type="submission" date="2018-06" db="EMBL/GenBank/DDBJ databases">
        <authorList>
            <consortium name="Pathogen Informatics"/>
            <person name="Doyle S."/>
        </authorList>
    </citation>
    <scope>NUCLEOTIDE SEQUENCE [LARGE SCALE GENOMIC DNA]</scope>
    <source>
        <strain evidence="1 2">NCTC9601</strain>
    </source>
</reference>
<accession>A0A2X1QB32</accession>
<dbReference type="GO" id="GO:0004673">
    <property type="term" value="F:protein histidine kinase activity"/>
    <property type="evidence" value="ECO:0007669"/>
    <property type="project" value="UniProtKB-EC"/>
</dbReference>
<dbReference type="EMBL" id="UASN01000005">
    <property type="protein sequence ID" value="SPX52603.1"/>
    <property type="molecule type" value="Genomic_DNA"/>
</dbReference>
<dbReference type="EC" id="2.7.13.3" evidence="1"/>
<name>A0A2X1QB32_KLEPN</name>
<protein>
    <submittedName>
        <fullName evidence="1">Signal transduction histidine-protein kinase BaeS</fullName>
        <ecNumber evidence="1">2.7.13.3</ecNumber>
    </submittedName>
</protein>
<proteinExistence type="predicted"/>
<dbReference type="AlphaFoldDB" id="A0A2X1QB32"/>
<evidence type="ECO:0000313" key="1">
    <source>
        <dbReference type="EMBL" id="SPX52603.1"/>
    </source>
</evidence>
<gene>
    <name evidence="1" type="primary">baeS_1</name>
    <name evidence="1" type="ORF">NCTC9601_00438</name>
</gene>
<dbReference type="Proteomes" id="UP000251123">
    <property type="component" value="Unassembled WGS sequence"/>
</dbReference>
<keyword evidence="1" id="KW-0418">Kinase</keyword>
<evidence type="ECO:0000313" key="2">
    <source>
        <dbReference type="Proteomes" id="UP000251123"/>
    </source>
</evidence>
<organism evidence="1 2">
    <name type="scientific">Klebsiella pneumoniae</name>
    <dbReference type="NCBI Taxonomy" id="573"/>
    <lineage>
        <taxon>Bacteria</taxon>
        <taxon>Pseudomonadati</taxon>
        <taxon>Pseudomonadota</taxon>
        <taxon>Gammaproteobacteria</taxon>
        <taxon>Enterobacterales</taxon>
        <taxon>Enterobacteriaceae</taxon>
        <taxon>Klebsiella/Raoultella group</taxon>
        <taxon>Klebsiella</taxon>
        <taxon>Klebsiella pneumoniae complex</taxon>
    </lineage>
</organism>
<sequence>MHWAVRISFERGFIDYIKRGNEQRLTMLSDALSEQYAQHGSWAFSAQ</sequence>
<keyword evidence="1" id="KW-0808">Transferase</keyword>